<sequence>MKLLAASHRRNPSAPVVTHVQPTKTPGLLSLSKPQHRHPTPRPPKSKPVQLSTTPSPEKPKGRASPAKDKSARSSSNVHNGHGPNRSHQPSPPPLSLPEQPALSDSDLVVANPVISNSILAKPAAPTLTAPSGRLAKRRNRASATTAPNTTSTPPPKAKRSPSPIKARPVPVPVPVSKNPRTSATMPLSRSVPVPSIRPPRTPVRRPTADREFPVCDDNDSDAEPTTPVHGHGVTWQQSNIFDSSDHDDIFGPRTAPLSSHTATARHYFPSPVPSPTPSPRHRPSHARSPSHPTDALFNMSFDSSSDNEFASGHTDDIRALFGLLPNRRRERPVSTSALKGNSKNSLYASSTFQNSPSPEALPPPSFSFPADGTTPTQ</sequence>
<feature type="compositionally biased region" description="Low complexity" evidence="1">
    <location>
        <begin position="120"/>
        <end position="131"/>
    </location>
</feature>
<name>A0A4Y7Q761_9AGAM</name>
<evidence type="ECO:0000256" key="1">
    <source>
        <dbReference type="SAM" id="MobiDB-lite"/>
    </source>
</evidence>
<protein>
    <submittedName>
        <fullName evidence="2">Uncharacterized protein</fullName>
    </submittedName>
</protein>
<dbReference type="VEuPathDB" id="FungiDB:BD410DRAFT_788023"/>
<evidence type="ECO:0000313" key="2">
    <source>
        <dbReference type="EMBL" id="TDL22729.1"/>
    </source>
</evidence>
<keyword evidence="3" id="KW-1185">Reference proteome</keyword>
<feature type="region of interest" description="Disordered" evidence="1">
    <location>
        <begin position="117"/>
        <end position="313"/>
    </location>
</feature>
<dbReference type="STRING" id="50990.A0A4Y7Q761"/>
<proteinExistence type="predicted"/>
<organism evidence="2 3">
    <name type="scientific">Rickenella mellea</name>
    <dbReference type="NCBI Taxonomy" id="50990"/>
    <lineage>
        <taxon>Eukaryota</taxon>
        <taxon>Fungi</taxon>
        <taxon>Dikarya</taxon>
        <taxon>Basidiomycota</taxon>
        <taxon>Agaricomycotina</taxon>
        <taxon>Agaricomycetes</taxon>
        <taxon>Hymenochaetales</taxon>
        <taxon>Rickenellaceae</taxon>
        <taxon>Rickenella</taxon>
    </lineage>
</organism>
<reference evidence="2 3" key="1">
    <citation type="submission" date="2018-06" db="EMBL/GenBank/DDBJ databases">
        <title>A transcriptomic atlas of mushroom development highlights an independent origin of complex multicellularity.</title>
        <authorList>
            <consortium name="DOE Joint Genome Institute"/>
            <person name="Krizsan K."/>
            <person name="Almasi E."/>
            <person name="Merenyi Z."/>
            <person name="Sahu N."/>
            <person name="Viragh M."/>
            <person name="Koszo T."/>
            <person name="Mondo S."/>
            <person name="Kiss B."/>
            <person name="Balint B."/>
            <person name="Kues U."/>
            <person name="Barry K."/>
            <person name="Hegedus J.C."/>
            <person name="Henrissat B."/>
            <person name="Johnson J."/>
            <person name="Lipzen A."/>
            <person name="Ohm R."/>
            <person name="Nagy I."/>
            <person name="Pangilinan J."/>
            <person name="Yan J."/>
            <person name="Xiong Y."/>
            <person name="Grigoriev I.V."/>
            <person name="Hibbett D.S."/>
            <person name="Nagy L.G."/>
        </authorList>
    </citation>
    <scope>NUCLEOTIDE SEQUENCE [LARGE SCALE GENOMIC DNA]</scope>
    <source>
        <strain evidence="2 3">SZMC22713</strain>
    </source>
</reference>
<feature type="compositionally biased region" description="Low complexity" evidence="1">
    <location>
        <begin position="142"/>
        <end position="152"/>
    </location>
</feature>
<dbReference type="EMBL" id="ML170173">
    <property type="protein sequence ID" value="TDL22729.1"/>
    <property type="molecule type" value="Genomic_DNA"/>
</dbReference>
<accession>A0A4Y7Q761</accession>
<feature type="compositionally biased region" description="Polar residues" evidence="1">
    <location>
        <begin position="334"/>
        <end position="358"/>
    </location>
</feature>
<dbReference type="Proteomes" id="UP000294933">
    <property type="component" value="Unassembled WGS sequence"/>
</dbReference>
<feature type="compositionally biased region" description="Basic and acidic residues" evidence="1">
    <location>
        <begin position="58"/>
        <end position="72"/>
    </location>
</feature>
<feature type="region of interest" description="Disordered" evidence="1">
    <location>
        <begin position="325"/>
        <end position="378"/>
    </location>
</feature>
<dbReference type="OrthoDB" id="3226344at2759"/>
<dbReference type="AlphaFoldDB" id="A0A4Y7Q761"/>
<gene>
    <name evidence="2" type="ORF">BD410DRAFT_788023</name>
</gene>
<evidence type="ECO:0000313" key="3">
    <source>
        <dbReference type="Proteomes" id="UP000294933"/>
    </source>
</evidence>
<feature type="region of interest" description="Disordered" evidence="1">
    <location>
        <begin position="1"/>
        <end position="104"/>
    </location>
</feature>